<reference evidence="1 2" key="1">
    <citation type="submission" date="2018-11" db="EMBL/GenBank/DDBJ databases">
        <title>Parancylomarina longa gen. nov., sp. nov., isolated from sediments of southern Okinawa.</title>
        <authorList>
            <person name="Fu T."/>
        </authorList>
    </citation>
    <scope>NUCLEOTIDE SEQUENCE [LARGE SCALE GENOMIC DNA]</scope>
    <source>
        <strain evidence="1 2">T3-2 S1-C</strain>
    </source>
</reference>
<proteinExistence type="predicted"/>
<evidence type="ECO:0000313" key="2">
    <source>
        <dbReference type="Proteomes" id="UP000282985"/>
    </source>
</evidence>
<accession>A0A434AUX5</accession>
<dbReference type="Proteomes" id="UP000282985">
    <property type="component" value="Unassembled WGS sequence"/>
</dbReference>
<gene>
    <name evidence="1" type="ORF">DLK05_09200</name>
</gene>
<sequence>MIFFVSVFWIKSGLGEAPILLDNIGCSALKIIQDALRMIMIGIHDSVVCHRLESYIQSNSRTRKKDLKILETVSAHGKGISKHLELFLHKEKGSQNAWSCFCIRKRDLKMLGAVFA</sequence>
<keyword evidence="2" id="KW-1185">Reference proteome</keyword>
<name>A0A434AUX5_9BACT</name>
<protein>
    <submittedName>
        <fullName evidence="1">Uncharacterized protein</fullName>
    </submittedName>
</protein>
<dbReference type="AlphaFoldDB" id="A0A434AUX5"/>
<comment type="caution">
    <text evidence="1">The sequence shown here is derived from an EMBL/GenBank/DDBJ whole genome shotgun (WGS) entry which is preliminary data.</text>
</comment>
<evidence type="ECO:0000313" key="1">
    <source>
        <dbReference type="EMBL" id="RUT78243.1"/>
    </source>
</evidence>
<dbReference type="EMBL" id="RJJX01000010">
    <property type="protein sequence ID" value="RUT78243.1"/>
    <property type="molecule type" value="Genomic_DNA"/>
</dbReference>
<organism evidence="1 2">
    <name type="scientific">Ancylomarina longa</name>
    <dbReference type="NCBI Taxonomy" id="2487017"/>
    <lineage>
        <taxon>Bacteria</taxon>
        <taxon>Pseudomonadati</taxon>
        <taxon>Bacteroidota</taxon>
        <taxon>Bacteroidia</taxon>
        <taxon>Marinilabiliales</taxon>
        <taxon>Marinifilaceae</taxon>
        <taxon>Ancylomarina</taxon>
    </lineage>
</organism>